<gene>
    <name evidence="8" type="ORF">VITFI_CDS0873</name>
</gene>
<evidence type="ECO:0000313" key="8">
    <source>
        <dbReference type="EMBL" id="ASM76651.1"/>
    </source>
</evidence>
<dbReference type="GO" id="GO:0004674">
    <property type="term" value="F:protein serine/threonine kinase activity"/>
    <property type="evidence" value="ECO:0007669"/>
    <property type="project" value="UniProtKB-KW"/>
</dbReference>
<dbReference type="KEGG" id="vff:VITFI_CDS0873"/>
<keyword evidence="4" id="KW-0418">Kinase</keyword>
<dbReference type="InterPro" id="IPR000719">
    <property type="entry name" value="Prot_kinase_dom"/>
</dbReference>
<keyword evidence="9" id="KW-1185">Reference proteome</keyword>
<dbReference type="PANTHER" id="PTHR24351">
    <property type="entry name" value="RIBOSOMAL PROTEIN S6 KINASE"/>
    <property type="match status" value="1"/>
</dbReference>
<reference evidence="8 9" key="1">
    <citation type="submission" date="2017-07" db="EMBL/GenBank/DDBJ databases">
        <title>Complete Genome Sequence of the cosmetic ferment Vitreoscilla filiformis (ATCC15551).</title>
        <authorList>
            <person name="Contreras S."/>
            <person name="Sagory-Zalkind P."/>
            <person name="Blanquart H."/>
            <person name="Iltis A."/>
            <person name="Morand S.C."/>
        </authorList>
    </citation>
    <scope>NUCLEOTIDE SEQUENCE [LARGE SCALE GENOMIC DNA]</scope>
    <source>
        <strain evidence="8 9">ATCC 15551</strain>
    </source>
</reference>
<evidence type="ECO:0000256" key="2">
    <source>
        <dbReference type="ARBA" id="ARBA00022679"/>
    </source>
</evidence>
<dbReference type="PROSITE" id="PS50011">
    <property type="entry name" value="PROTEIN_KINASE_DOM"/>
    <property type="match status" value="1"/>
</dbReference>
<dbReference type="SUPFAM" id="SSF56112">
    <property type="entry name" value="Protein kinase-like (PK-like)"/>
    <property type="match status" value="1"/>
</dbReference>
<dbReference type="Gene3D" id="1.10.510.10">
    <property type="entry name" value="Transferase(Phosphotransferase) domain 1"/>
    <property type="match status" value="1"/>
</dbReference>
<dbReference type="EMBL" id="CP022423">
    <property type="protein sequence ID" value="ASM76651.1"/>
    <property type="molecule type" value="Genomic_DNA"/>
</dbReference>
<feature type="domain" description="Protein kinase" evidence="7">
    <location>
        <begin position="38"/>
        <end position="282"/>
    </location>
</feature>
<evidence type="ECO:0000256" key="1">
    <source>
        <dbReference type="ARBA" id="ARBA00022527"/>
    </source>
</evidence>
<keyword evidence="6" id="KW-0472">Membrane</keyword>
<proteinExistence type="predicted"/>
<protein>
    <recommendedName>
        <fullName evidence="7">Protein kinase domain-containing protein</fullName>
    </recommendedName>
</protein>
<dbReference type="InterPro" id="IPR011009">
    <property type="entry name" value="Kinase-like_dom_sf"/>
</dbReference>
<dbReference type="InterPro" id="IPR008271">
    <property type="entry name" value="Ser/Thr_kinase_AS"/>
</dbReference>
<dbReference type="SMART" id="SM00220">
    <property type="entry name" value="S_TKc"/>
    <property type="match status" value="1"/>
</dbReference>
<accession>A0A221KC97</accession>
<evidence type="ECO:0000259" key="7">
    <source>
        <dbReference type="PROSITE" id="PS50011"/>
    </source>
</evidence>
<organism evidence="8 9">
    <name type="scientific">Vitreoscilla filiformis</name>
    <dbReference type="NCBI Taxonomy" id="63"/>
    <lineage>
        <taxon>Bacteria</taxon>
        <taxon>Pseudomonadati</taxon>
        <taxon>Pseudomonadota</taxon>
        <taxon>Betaproteobacteria</taxon>
        <taxon>Neisseriales</taxon>
        <taxon>Neisseriaceae</taxon>
        <taxon>Vitreoscilla</taxon>
    </lineage>
</organism>
<keyword evidence="6" id="KW-1133">Transmembrane helix</keyword>
<name>A0A221KC97_VITFI</name>
<keyword evidence="2" id="KW-0808">Transferase</keyword>
<evidence type="ECO:0000256" key="3">
    <source>
        <dbReference type="ARBA" id="ARBA00022741"/>
    </source>
</evidence>
<keyword evidence="3" id="KW-0547">Nucleotide-binding</keyword>
<feature type="transmembrane region" description="Helical" evidence="6">
    <location>
        <begin position="686"/>
        <end position="704"/>
    </location>
</feature>
<dbReference type="GO" id="GO:0005524">
    <property type="term" value="F:ATP binding"/>
    <property type="evidence" value="ECO:0007669"/>
    <property type="project" value="UniProtKB-KW"/>
</dbReference>
<keyword evidence="6" id="KW-0812">Transmembrane</keyword>
<keyword evidence="1" id="KW-0723">Serine/threonine-protein kinase</keyword>
<dbReference type="PROSITE" id="PS00108">
    <property type="entry name" value="PROTEIN_KINASE_ST"/>
    <property type="match status" value="1"/>
</dbReference>
<evidence type="ECO:0000256" key="5">
    <source>
        <dbReference type="ARBA" id="ARBA00022840"/>
    </source>
</evidence>
<dbReference type="Proteomes" id="UP000199729">
    <property type="component" value="Chromosome"/>
</dbReference>
<evidence type="ECO:0000256" key="6">
    <source>
        <dbReference type="SAM" id="Phobius"/>
    </source>
</evidence>
<keyword evidence="5" id="KW-0067">ATP-binding</keyword>
<dbReference type="AlphaFoldDB" id="A0A221KC97"/>
<evidence type="ECO:0000256" key="4">
    <source>
        <dbReference type="ARBA" id="ARBA00022777"/>
    </source>
</evidence>
<sequence>MLCLYCNRPLHAAPAQSGAAAPAEGVLSLPSALRGRWRIVQQWPARGAEAELLLVQALAGDGPPCVLKLYRHGIHPKADVQARVARIPEQHRVRLLDSGVSDGFAYELMPYHPDGSLRQLLDKKGPLSPPQLSALIASLAAALCAVHAQHLIHRDLKPENLLLRSLDPLDVVLTDFGIASVQDATLRFTSSARTLAYGAPESLAGVLDAKADYWAMGMIVLESALGEHPLAGLSEAVMLHRLCTRAIDLGRVRDARLRMLLRGLLLRDPQLRWGEADVARWLAGDATQTEPVERGGPLGARQPYRLGDDECFTADQLAVSLASHWPLAVADLDSGQLMRWLRQELADYNSVRVLITLNEQTHLSTDARLLHLLLHLAPGLPPVWRGRALSLGTVLTWAAQTLKGDPDGAQWLLDIHQQGVVRAYAEAGHAELADLHQRWQRALDAFEADWQAAQAVLAHHHARSEPASYDDVLYGQVAGSVRRPMPALLHARLLALSFDEGWTQRLRQHLAPELKRLSVQVPWLHDMGEASQCRPPRLLVLHALLPEAQRWASLAARQLEEASEQRRGDVAQLQRDLQTVWQDVRTASQHVLFFDHDSVEYLADMLRTYDHQAIHVRGLGWADDELQRLRQRLARQEVALRPLREACHAWLERATANQGWFSPWMGIVTLLGVLTVWNWVGGTGALLVLAGVTLAAGWRLWPLWSLSAIMRKSGGGLPG</sequence>
<dbReference type="Pfam" id="PF00069">
    <property type="entry name" value="Pkinase"/>
    <property type="match status" value="1"/>
</dbReference>
<evidence type="ECO:0000313" key="9">
    <source>
        <dbReference type="Proteomes" id="UP000199729"/>
    </source>
</evidence>